<sequence length="602" mass="66073">MAVVVKVEQAVWDQIDEMGKESVDGRGQSEAGTERVFLLGAPRSDDTVVVVAGAMRVAVADDELSWSGAVSEIVTVLPVGMACVGLCHLGGKGAGSSVLETVRKCVPSNTGCGKFCVLFVSASDSIRQGQCLDVGSKAFDELDAEVQTAADQAKTSCGYLRCTLDLPLQMVYKKEEERGKAIDRTIEDVTRNIESNEFEFLYKLKKGGEEEEGYRTGFFATSLAALSDESDMVGTLEEPLDLELYTSSSGAPPIAPVVRYEPASDTAFECETIDLHLNALVMLPREEEFTKVRGSVIEKLVAQLEAAKKMLVAHPNEKRFKYCHYSPDLLSYVVSILYPDVGSDEMRLFKRRQALHRQLLLPLDRPLIRLSNAMSSGANSSFAKKLMDVHKALKSSGVKGGKQSLVKGTYCYFHYMQDRFDDAGWGCAYRSLQTIISWFVLNNYTNRKIPGHREIQQTLVSIGDKPATFLGSKQWIGAIEISFILDTLLDISSKVITFNSGAEIPTKAREIAHHFETQGTPIMIGGGVLAYTLLGIDYNESTGECAFLILDPHYTEGEDIDKICAGTWVGWKRLGDNAAAGGDLFVKTAFYNFLCPQRPNTV</sequence>
<keyword evidence="3" id="KW-0833">Ubl conjugation pathway</keyword>
<evidence type="ECO:0000256" key="5">
    <source>
        <dbReference type="ARBA" id="ARBA00022807"/>
    </source>
</evidence>
<reference evidence="8 9" key="1">
    <citation type="submission" date="2018-07" db="EMBL/GenBank/DDBJ databases">
        <title>The complete nuclear genome of the prasinophyte Chloropicon primus (CCMP1205).</title>
        <authorList>
            <person name="Pombert J.-F."/>
            <person name="Otis C."/>
            <person name="Turmel M."/>
            <person name="Lemieux C."/>
        </authorList>
    </citation>
    <scope>NUCLEOTIDE SEQUENCE [LARGE SCALE GENOMIC DNA]</scope>
    <source>
        <strain evidence="8 9">CCMP1205</strain>
    </source>
</reference>
<name>A0A5B8MLP5_9CHLO</name>
<dbReference type="GO" id="GO:0071567">
    <property type="term" value="F:deUFMylase activity"/>
    <property type="evidence" value="ECO:0007669"/>
    <property type="project" value="TreeGrafter"/>
</dbReference>
<feature type="domain" description="UFSP2 second" evidence="7">
    <location>
        <begin position="252"/>
        <end position="374"/>
    </location>
</feature>
<keyword evidence="4" id="KW-0378">Hydrolase</keyword>
<dbReference type="Pfam" id="PF07910">
    <property type="entry name" value="Peptidase_C78"/>
    <property type="match status" value="1"/>
</dbReference>
<dbReference type="InterPro" id="IPR012462">
    <property type="entry name" value="UFSP1/2_DUB_cat"/>
</dbReference>
<evidence type="ECO:0000256" key="3">
    <source>
        <dbReference type="ARBA" id="ARBA00022786"/>
    </source>
</evidence>
<dbReference type="InterPro" id="IPR038765">
    <property type="entry name" value="Papain-like_cys_pep_sf"/>
</dbReference>
<evidence type="ECO:0000313" key="8">
    <source>
        <dbReference type="EMBL" id="QDZ21357.1"/>
    </source>
</evidence>
<keyword evidence="2 8" id="KW-0645">Protease</keyword>
<evidence type="ECO:0000256" key="2">
    <source>
        <dbReference type="ARBA" id="ARBA00022670"/>
    </source>
</evidence>
<gene>
    <name evidence="8" type="ORF">A3770_05p38750</name>
</gene>
<dbReference type="PANTHER" id="PTHR48153">
    <property type="entry name" value="UFM1-SPECIFIC PROTEASE 2"/>
    <property type="match status" value="1"/>
</dbReference>
<dbReference type="PANTHER" id="PTHR48153:SF2">
    <property type="entry name" value="UFM1-SPECIFIC PROTEASE 2"/>
    <property type="match status" value="1"/>
</dbReference>
<dbReference type="EMBL" id="CP031038">
    <property type="protein sequence ID" value="QDZ21357.1"/>
    <property type="molecule type" value="Genomic_DNA"/>
</dbReference>
<dbReference type="STRING" id="1764295.A0A5B8MLP5"/>
<dbReference type="Proteomes" id="UP000316726">
    <property type="component" value="Chromosome 5"/>
</dbReference>
<dbReference type="SUPFAM" id="SSF54001">
    <property type="entry name" value="Cysteine proteinases"/>
    <property type="match status" value="1"/>
</dbReference>
<protein>
    <submittedName>
        <fullName evidence="8">Putative Ufm1-specific protease</fullName>
    </submittedName>
</protein>
<comment type="similarity">
    <text evidence="1">Belongs to the peptidase C78 family.</text>
</comment>
<keyword evidence="9" id="KW-1185">Reference proteome</keyword>
<keyword evidence="5" id="KW-0788">Thiol protease</keyword>
<evidence type="ECO:0000256" key="1">
    <source>
        <dbReference type="ARBA" id="ARBA00008552"/>
    </source>
</evidence>
<evidence type="ECO:0000259" key="6">
    <source>
        <dbReference type="Pfam" id="PF07910"/>
    </source>
</evidence>
<accession>A0A5B8MLP5</accession>
<feature type="domain" description="UFSP1/2/DUB catalytic" evidence="6">
    <location>
        <begin position="402"/>
        <end position="593"/>
    </location>
</feature>
<organism evidence="8 9">
    <name type="scientific">Chloropicon primus</name>
    <dbReference type="NCBI Taxonomy" id="1764295"/>
    <lineage>
        <taxon>Eukaryota</taxon>
        <taxon>Viridiplantae</taxon>
        <taxon>Chlorophyta</taxon>
        <taxon>Chloropicophyceae</taxon>
        <taxon>Chloropicales</taxon>
        <taxon>Chloropicaceae</taxon>
        <taxon>Chloropicon</taxon>
    </lineage>
</organism>
<dbReference type="Gene3D" id="3.90.70.130">
    <property type="match status" value="1"/>
</dbReference>
<proteinExistence type="inferred from homology"/>
<dbReference type="InterPro" id="IPR049387">
    <property type="entry name" value="UFSP2-like_2nd"/>
</dbReference>
<evidence type="ECO:0000313" key="9">
    <source>
        <dbReference type="Proteomes" id="UP000316726"/>
    </source>
</evidence>
<dbReference type="Pfam" id="PF20908">
    <property type="entry name" value="UfSP2_N"/>
    <property type="match status" value="1"/>
</dbReference>
<dbReference type="GO" id="GO:0006508">
    <property type="term" value="P:proteolysis"/>
    <property type="evidence" value="ECO:0007669"/>
    <property type="project" value="UniProtKB-KW"/>
</dbReference>
<evidence type="ECO:0000256" key="4">
    <source>
        <dbReference type="ARBA" id="ARBA00022801"/>
    </source>
</evidence>
<dbReference type="OrthoDB" id="417506at2759"/>
<evidence type="ECO:0000259" key="7">
    <source>
        <dbReference type="Pfam" id="PF20908"/>
    </source>
</evidence>
<dbReference type="AlphaFoldDB" id="A0A5B8MLP5"/>